<organism evidence="1 2">
    <name type="scientific">Pseudovirgaria hyperparasitica</name>
    <dbReference type="NCBI Taxonomy" id="470096"/>
    <lineage>
        <taxon>Eukaryota</taxon>
        <taxon>Fungi</taxon>
        <taxon>Dikarya</taxon>
        <taxon>Ascomycota</taxon>
        <taxon>Pezizomycotina</taxon>
        <taxon>Dothideomycetes</taxon>
        <taxon>Dothideomycetes incertae sedis</taxon>
        <taxon>Acrospermales</taxon>
        <taxon>Acrospermaceae</taxon>
        <taxon>Pseudovirgaria</taxon>
    </lineage>
</organism>
<dbReference type="AlphaFoldDB" id="A0A6A6WI53"/>
<dbReference type="EMBL" id="ML996566">
    <property type="protein sequence ID" value="KAF2761785.1"/>
    <property type="molecule type" value="Genomic_DNA"/>
</dbReference>
<gene>
    <name evidence="1" type="ORF">EJ05DRAFT_185090</name>
</gene>
<reference evidence="1" key="1">
    <citation type="journal article" date="2020" name="Stud. Mycol.">
        <title>101 Dothideomycetes genomes: a test case for predicting lifestyles and emergence of pathogens.</title>
        <authorList>
            <person name="Haridas S."/>
            <person name="Albert R."/>
            <person name="Binder M."/>
            <person name="Bloem J."/>
            <person name="Labutti K."/>
            <person name="Salamov A."/>
            <person name="Andreopoulos B."/>
            <person name="Baker S."/>
            <person name="Barry K."/>
            <person name="Bills G."/>
            <person name="Bluhm B."/>
            <person name="Cannon C."/>
            <person name="Castanera R."/>
            <person name="Culley D."/>
            <person name="Daum C."/>
            <person name="Ezra D."/>
            <person name="Gonzalez J."/>
            <person name="Henrissat B."/>
            <person name="Kuo A."/>
            <person name="Liang C."/>
            <person name="Lipzen A."/>
            <person name="Lutzoni F."/>
            <person name="Magnuson J."/>
            <person name="Mondo S."/>
            <person name="Nolan M."/>
            <person name="Ohm R."/>
            <person name="Pangilinan J."/>
            <person name="Park H.-J."/>
            <person name="Ramirez L."/>
            <person name="Alfaro M."/>
            <person name="Sun H."/>
            <person name="Tritt A."/>
            <person name="Yoshinaga Y."/>
            <person name="Zwiers L.-H."/>
            <person name="Turgeon B."/>
            <person name="Goodwin S."/>
            <person name="Spatafora J."/>
            <person name="Crous P."/>
            <person name="Grigoriev I."/>
        </authorList>
    </citation>
    <scope>NUCLEOTIDE SEQUENCE</scope>
    <source>
        <strain evidence="1">CBS 121739</strain>
    </source>
</reference>
<sequence>MPATPKIITNHHTPRILYIVPSRLHLDLMRGSKDAHIRPKHGARPNRDEPAVEDCEVEVSIEAWTNADIAAVVDAKGGLDERVWSDRANDVFKLCFPLRGERVEVCSRIGVRKPVVVFVGPGAGPEACRLEFGREGVVAVDDVSVGEVGR</sequence>
<accession>A0A6A6WI53</accession>
<evidence type="ECO:0000313" key="2">
    <source>
        <dbReference type="Proteomes" id="UP000799437"/>
    </source>
</evidence>
<name>A0A6A6WI53_9PEZI</name>
<keyword evidence="2" id="KW-1185">Reference proteome</keyword>
<dbReference type="Proteomes" id="UP000799437">
    <property type="component" value="Unassembled WGS sequence"/>
</dbReference>
<dbReference type="GeneID" id="54480682"/>
<evidence type="ECO:0000313" key="1">
    <source>
        <dbReference type="EMBL" id="KAF2761785.1"/>
    </source>
</evidence>
<protein>
    <submittedName>
        <fullName evidence="1">Uncharacterized protein</fullName>
    </submittedName>
</protein>
<dbReference type="RefSeq" id="XP_033604236.1">
    <property type="nucleotide sequence ID" value="XM_033739628.1"/>
</dbReference>
<proteinExistence type="predicted"/>